<dbReference type="EMBL" id="CAFZ01000077">
    <property type="protein sequence ID" value="CCA70283.1"/>
    <property type="molecule type" value="Genomic_DNA"/>
</dbReference>
<evidence type="ECO:0000313" key="7">
    <source>
        <dbReference type="Proteomes" id="UP000007148"/>
    </source>
</evidence>
<keyword evidence="1" id="KW-0677">Repeat</keyword>
<dbReference type="HOGENOM" id="CLU_487543_0_0_1"/>
<comment type="caution">
    <text evidence="6">The sequence shown here is derived from an EMBL/GenBank/DDBJ whole genome shotgun (WGS) entry which is preliminary data.</text>
</comment>
<evidence type="ECO:0000256" key="4">
    <source>
        <dbReference type="SAM" id="MobiDB-lite"/>
    </source>
</evidence>
<evidence type="ECO:0000256" key="2">
    <source>
        <dbReference type="ARBA" id="ARBA00022884"/>
    </source>
</evidence>
<dbReference type="PANTHER" id="PTHR24012">
    <property type="entry name" value="RNA BINDING PROTEIN"/>
    <property type="match status" value="1"/>
</dbReference>
<dbReference type="SMART" id="SM00360">
    <property type="entry name" value="RRM"/>
    <property type="match status" value="1"/>
</dbReference>
<evidence type="ECO:0000313" key="6">
    <source>
        <dbReference type="EMBL" id="CCA70283.1"/>
    </source>
</evidence>
<dbReference type="Proteomes" id="UP000007148">
    <property type="component" value="Unassembled WGS sequence"/>
</dbReference>
<dbReference type="Gene3D" id="3.30.70.330">
    <property type="match status" value="1"/>
</dbReference>
<proteinExistence type="predicted"/>
<keyword evidence="2 3" id="KW-0694">RNA-binding</keyword>
<accession>G4TG11</accession>
<dbReference type="InterPro" id="IPR035979">
    <property type="entry name" value="RBD_domain_sf"/>
</dbReference>
<dbReference type="OrthoDB" id="439808at2759"/>
<gene>
    <name evidence="6" type="ORF">PIIN_04222</name>
</gene>
<feature type="region of interest" description="Disordered" evidence="4">
    <location>
        <begin position="90"/>
        <end position="109"/>
    </location>
</feature>
<protein>
    <recommendedName>
        <fullName evidence="5">RRM domain-containing protein</fullName>
    </recommendedName>
</protein>
<keyword evidence="7" id="KW-1185">Reference proteome</keyword>
<evidence type="ECO:0000256" key="1">
    <source>
        <dbReference type="ARBA" id="ARBA00022737"/>
    </source>
</evidence>
<reference evidence="6 7" key="1">
    <citation type="journal article" date="2011" name="PLoS Pathog.">
        <title>Endophytic Life Strategies Decoded by Genome and Transcriptome Analyses of the Mutualistic Root Symbiont Piriformospora indica.</title>
        <authorList>
            <person name="Zuccaro A."/>
            <person name="Lahrmann U."/>
            <person name="Guldener U."/>
            <person name="Langen G."/>
            <person name="Pfiffi S."/>
            <person name="Biedenkopf D."/>
            <person name="Wong P."/>
            <person name="Samans B."/>
            <person name="Grimm C."/>
            <person name="Basiewicz M."/>
            <person name="Murat C."/>
            <person name="Martin F."/>
            <person name="Kogel K.H."/>
        </authorList>
    </citation>
    <scope>NUCLEOTIDE SEQUENCE [LARGE SCALE GENOMIC DNA]</scope>
    <source>
        <strain evidence="6 7">DSM 11827</strain>
    </source>
</reference>
<dbReference type="InterPro" id="IPR000504">
    <property type="entry name" value="RRM_dom"/>
</dbReference>
<feature type="domain" description="RRM" evidence="5">
    <location>
        <begin position="313"/>
        <end position="393"/>
    </location>
</feature>
<feature type="region of interest" description="Disordered" evidence="4">
    <location>
        <begin position="47"/>
        <end position="77"/>
    </location>
</feature>
<name>G4TG11_SERID</name>
<dbReference type="PROSITE" id="PS50102">
    <property type="entry name" value="RRM"/>
    <property type="match status" value="1"/>
</dbReference>
<feature type="compositionally biased region" description="Basic and acidic residues" evidence="4">
    <location>
        <begin position="56"/>
        <end position="77"/>
    </location>
</feature>
<feature type="region of interest" description="Disordered" evidence="4">
    <location>
        <begin position="281"/>
        <end position="307"/>
    </location>
</feature>
<organism evidence="6 7">
    <name type="scientific">Serendipita indica (strain DSM 11827)</name>
    <name type="common">Root endophyte fungus</name>
    <name type="synonym">Piriformospora indica</name>
    <dbReference type="NCBI Taxonomy" id="1109443"/>
    <lineage>
        <taxon>Eukaryota</taxon>
        <taxon>Fungi</taxon>
        <taxon>Dikarya</taxon>
        <taxon>Basidiomycota</taxon>
        <taxon>Agaricomycotina</taxon>
        <taxon>Agaricomycetes</taxon>
        <taxon>Sebacinales</taxon>
        <taxon>Serendipitaceae</taxon>
        <taxon>Serendipita</taxon>
    </lineage>
</organism>
<sequence>MLRGVGKSLKPRLNRRNEQLVALFTRSFTTDDKPSFRTRPAFRANAGPAYTFGLRPPEKKPWSAADERFDKSPTPRFGDTVEVKEVRLEDKDVAPHLKQQESDEEKVPAGAKPAILVSNLRPDTQRVHLLELCRSAGLLLLEIASPTGQPTACQFRFDTARDAVKLIQYLEEGGFCEGPVDYVFTNPVVHESSRFLIVRNYQDTTETLKGIIKGQGNVALHLIQAETRAGKRRVDAYLGFKDISRAVAAKVALEKAEFTGKDAASIRFVLQEIYYSATEQPRPNYTEEQLKKPPVLDRSDTPGLPAIPRGPYPTIFLGNVPVELLQDKEAVIKRFSVYGPLNEVRIPMEDGKARGMVYLEFSRQEDADVLHHDLVTAPLFLYGRKIRVDYAENKSRSKAAFSVPQQSLNSRSVYIDGILPEVGARRLDLYRTLRSFGEVVDMRAMRINGEITQVFIDYLDPEGASALIAAANSGELQSLGPDIITAPASHMKSPLWLNMDYEPTDVLRVWNVPVRALWSDDMLREAFDFNGGLIHVRRRESISVHVLLPQLSPFNLTFG</sequence>
<dbReference type="AlphaFoldDB" id="G4TG11"/>
<evidence type="ECO:0000256" key="3">
    <source>
        <dbReference type="PROSITE-ProRule" id="PRU00176"/>
    </source>
</evidence>
<feature type="compositionally biased region" description="Basic and acidic residues" evidence="4">
    <location>
        <begin position="90"/>
        <end position="107"/>
    </location>
</feature>
<dbReference type="GO" id="GO:0003723">
    <property type="term" value="F:RNA binding"/>
    <property type="evidence" value="ECO:0007669"/>
    <property type="project" value="UniProtKB-UniRule"/>
</dbReference>
<dbReference type="InParanoid" id="G4TG11"/>
<dbReference type="SUPFAM" id="SSF54928">
    <property type="entry name" value="RNA-binding domain, RBD"/>
    <property type="match status" value="1"/>
</dbReference>
<feature type="compositionally biased region" description="Basic and acidic residues" evidence="4">
    <location>
        <begin position="288"/>
        <end position="300"/>
    </location>
</feature>
<dbReference type="InterPro" id="IPR012677">
    <property type="entry name" value="Nucleotide-bd_a/b_plait_sf"/>
</dbReference>
<dbReference type="CDD" id="cd00590">
    <property type="entry name" value="RRM_SF"/>
    <property type="match status" value="1"/>
</dbReference>
<evidence type="ECO:0000259" key="5">
    <source>
        <dbReference type="PROSITE" id="PS50102"/>
    </source>
</evidence>